<accession>A0ABQ8Y679</accession>
<feature type="compositionally biased region" description="Polar residues" evidence="1">
    <location>
        <begin position="167"/>
        <end position="194"/>
    </location>
</feature>
<dbReference type="Gene3D" id="1.20.1270.60">
    <property type="entry name" value="Arfaptin homology (AH) domain/BAR domain"/>
    <property type="match status" value="1"/>
</dbReference>
<dbReference type="EMBL" id="JAOAOG010000209">
    <property type="protein sequence ID" value="KAJ6240326.1"/>
    <property type="molecule type" value="Genomic_DNA"/>
</dbReference>
<evidence type="ECO:0000256" key="1">
    <source>
        <dbReference type="SAM" id="MobiDB-lite"/>
    </source>
</evidence>
<evidence type="ECO:0000313" key="4">
    <source>
        <dbReference type="Proteomes" id="UP001150062"/>
    </source>
</evidence>
<feature type="region of interest" description="Disordered" evidence="1">
    <location>
        <begin position="511"/>
        <end position="536"/>
    </location>
</feature>
<dbReference type="PANTHER" id="PTHR10555:SF170">
    <property type="entry name" value="FI18122P1"/>
    <property type="match status" value="1"/>
</dbReference>
<dbReference type="InterPro" id="IPR027267">
    <property type="entry name" value="AH/BAR_dom_sf"/>
</dbReference>
<gene>
    <name evidence="3" type="ORF">M0813_24324</name>
</gene>
<dbReference type="SMART" id="SM00312">
    <property type="entry name" value="PX"/>
    <property type="match status" value="1"/>
</dbReference>
<name>A0ABQ8Y679_9EUKA</name>
<dbReference type="PANTHER" id="PTHR10555">
    <property type="entry name" value="SORTING NEXIN"/>
    <property type="match status" value="1"/>
</dbReference>
<feature type="compositionally biased region" description="Low complexity" evidence="1">
    <location>
        <begin position="70"/>
        <end position="110"/>
    </location>
</feature>
<sequence>MSNQTKVETSPYTNYFQLEQQKYVYSLNNHKLQKEKTQNVHQQQQDTSLSLTNNNHRHNGNLEEFQKTLSSSFSISPSSSSSKSTTQSSESSSGPNSCSNSCLESTSSSEFTDSPTTNRKKEKAKAVLDPNKQQEVYDGYQIKNKIITKSKNKSESEIGNQCKDQKTLNNPNHQNVNNSKRNSTQQETKGSSNWKIQISSPETLWAGVSKFTIYKVYSMRINSEKVNGCDFDFSDHNPKNKNEPISKNKSININKNELKGKKKKQNVVKRRYSDFAWLRDNLVKDFPGVIVPSLPEKQIVSKFTNKILEMRRKKFETFLIKISYHSLLSLSRAFAMFLEKEIVNIFKIKLNRDQVSYGINRLHTNYLEYQYNPNQLENLPLRIKTWEILHPILKQLLIEITNFENIQEKITKRLKHFSISILELNQCQTSPHLKNCILFTFEQLNALQKTMQEENQISKFLIRESINDLLLNCSEISKNNNKRNVLDEEYQNSIKYEKKCLNKFQDFQNNKKKKKKKSSSNLHILKKEHQSSVKKKQLAHSTFQKVTSVFIDELNKMENKRSNFIKDNLLGFSKKQFEINKHSSEIWESITKNLQNLNKNTTKQKFSMKKK</sequence>
<organism evidence="3 4">
    <name type="scientific">Anaeramoeba flamelloides</name>
    <dbReference type="NCBI Taxonomy" id="1746091"/>
    <lineage>
        <taxon>Eukaryota</taxon>
        <taxon>Metamonada</taxon>
        <taxon>Anaeramoebidae</taxon>
        <taxon>Anaeramoeba</taxon>
    </lineage>
</organism>
<evidence type="ECO:0000259" key="2">
    <source>
        <dbReference type="PROSITE" id="PS50195"/>
    </source>
</evidence>
<proteinExistence type="predicted"/>
<dbReference type="Gene3D" id="3.30.1520.10">
    <property type="entry name" value="Phox-like domain"/>
    <property type="match status" value="1"/>
</dbReference>
<comment type="caution">
    <text evidence="3">The sequence shown here is derived from an EMBL/GenBank/DDBJ whole genome shotgun (WGS) entry which is preliminary data.</text>
</comment>
<feature type="region of interest" description="Disordered" evidence="1">
    <location>
        <begin position="150"/>
        <end position="194"/>
    </location>
</feature>
<dbReference type="Pfam" id="PF00787">
    <property type="entry name" value="PX"/>
    <property type="match status" value="1"/>
</dbReference>
<dbReference type="PROSITE" id="PS50195">
    <property type="entry name" value="PX"/>
    <property type="match status" value="1"/>
</dbReference>
<feature type="domain" description="PX" evidence="2">
    <location>
        <begin position="192"/>
        <end position="344"/>
    </location>
</feature>
<dbReference type="InterPro" id="IPR001683">
    <property type="entry name" value="PX_dom"/>
</dbReference>
<dbReference type="Proteomes" id="UP001150062">
    <property type="component" value="Unassembled WGS sequence"/>
</dbReference>
<dbReference type="InterPro" id="IPR036871">
    <property type="entry name" value="PX_dom_sf"/>
</dbReference>
<protein>
    <submittedName>
        <fullName evidence="3">Sorting nexin</fullName>
    </submittedName>
</protein>
<feature type="compositionally biased region" description="Polar residues" evidence="1">
    <location>
        <begin position="39"/>
        <end position="54"/>
    </location>
</feature>
<reference evidence="3" key="1">
    <citation type="submission" date="2022-08" db="EMBL/GenBank/DDBJ databases">
        <title>Novel sulfate-reducing endosymbionts in the free-living metamonad Anaeramoeba.</title>
        <authorList>
            <person name="Jerlstrom-Hultqvist J."/>
            <person name="Cepicka I."/>
            <person name="Gallot-Lavallee L."/>
            <person name="Salas-Leiva D."/>
            <person name="Curtis B.A."/>
            <person name="Zahonova K."/>
            <person name="Pipaliya S."/>
            <person name="Dacks J."/>
            <person name="Roger A.J."/>
        </authorList>
    </citation>
    <scope>NUCLEOTIDE SEQUENCE</scope>
    <source>
        <strain evidence="3">Schooner1</strain>
    </source>
</reference>
<keyword evidence="4" id="KW-1185">Reference proteome</keyword>
<feature type="region of interest" description="Disordered" evidence="1">
    <location>
        <begin position="33"/>
        <end position="132"/>
    </location>
</feature>
<evidence type="ECO:0000313" key="3">
    <source>
        <dbReference type="EMBL" id="KAJ6240326.1"/>
    </source>
</evidence>
<dbReference type="SUPFAM" id="SSF64268">
    <property type="entry name" value="PX domain"/>
    <property type="match status" value="1"/>
</dbReference>